<keyword evidence="3" id="KW-1185">Reference proteome</keyword>
<dbReference type="EMBL" id="NHYD01001194">
    <property type="protein sequence ID" value="PPQ91984.1"/>
    <property type="molecule type" value="Genomic_DNA"/>
</dbReference>
<feature type="compositionally biased region" description="Low complexity" evidence="1">
    <location>
        <begin position="57"/>
        <end position="67"/>
    </location>
</feature>
<comment type="caution">
    <text evidence="2">The sequence shown here is derived from an EMBL/GenBank/DDBJ whole genome shotgun (WGS) entry which is preliminary data.</text>
</comment>
<name>A0A409XML7_PSICY</name>
<dbReference type="InParanoid" id="A0A409XML7"/>
<reference evidence="2 3" key="1">
    <citation type="journal article" date="2018" name="Evol. Lett.">
        <title>Horizontal gene cluster transfer increased hallucinogenic mushroom diversity.</title>
        <authorList>
            <person name="Reynolds H.T."/>
            <person name="Vijayakumar V."/>
            <person name="Gluck-Thaler E."/>
            <person name="Korotkin H.B."/>
            <person name="Matheny P.B."/>
            <person name="Slot J.C."/>
        </authorList>
    </citation>
    <scope>NUCLEOTIDE SEQUENCE [LARGE SCALE GENOMIC DNA]</scope>
    <source>
        <strain evidence="2 3">2631</strain>
    </source>
</reference>
<dbReference type="AlphaFoldDB" id="A0A409XML7"/>
<sequence length="110" mass="12232">MIDQKETANQNHRLAAAKLAHHQARSLCLKLNRVEQELYRRLPLIAKAQRNMSFIDTPAASSSSTPANSHLQGKRPTVPRYAQTLSTFEALDLFADDAGIANTTGEPYRN</sequence>
<gene>
    <name evidence="2" type="ORF">CVT25_004687</name>
</gene>
<evidence type="ECO:0000313" key="2">
    <source>
        <dbReference type="EMBL" id="PPQ91984.1"/>
    </source>
</evidence>
<evidence type="ECO:0000256" key="1">
    <source>
        <dbReference type="SAM" id="MobiDB-lite"/>
    </source>
</evidence>
<protein>
    <submittedName>
        <fullName evidence="2">Uncharacterized protein</fullName>
    </submittedName>
</protein>
<organism evidence="2 3">
    <name type="scientific">Psilocybe cyanescens</name>
    <dbReference type="NCBI Taxonomy" id="93625"/>
    <lineage>
        <taxon>Eukaryota</taxon>
        <taxon>Fungi</taxon>
        <taxon>Dikarya</taxon>
        <taxon>Basidiomycota</taxon>
        <taxon>Agaricomycotina</taxon>
        <taxon>Agaricomycetes</taxon>
        <taxon>Agaricomycetidae</taxon>
        <taxon>Agaricales</taxon>
        <taxon>Agaricineae</taxon>
        <taxon>Strophariaceae</taxon>
        <taxon>Psilocybe</taxon>
    </lineage>
</organism>
<feature type="region of interest" description="Disordered" evidence="1">
    <location>
        <begin position="57"/>
        <end position="77"/>
    </location>
</feature>
<proteinExistence type="predicted"/>
<accession>A0A409XML7</accession>
<evidence type="ECO:0000313" key="3">
    <source>
        <dbReference type="Proteomes" id="UP000283269"/>
    </source>
</evidence>
<dbReference type="Proteomes" id="UP000283269">
    <property type="component" value="Unassembled WGS sequence"/>
</dbReference>